<dbReference type="Gramene" id="PNW84974">
    <property type="protein sequence ID" value="PNW84974"/>
    <property type="gene ID" value="CHLRE_03g166400v5"/>
</dbReference>
<name>A0A2K3DWS0_CHLRE</name>
<dbReference type="OrthoDB" id="2118639at2759"/>
<protein>
    <recommendedName>
        <fullName evidence="4">Alkaline phosphatase</fullName>
    </recommendedName>
</protein>
<accession>A0A2K3DWS0</accession>
<evidence type="ECO:0000313" key="3">
    <source>
        <dbReference type="Proteomes" id="UP000006906"/>
    </source>
</evidence>
<evidence type="ECO:0000256" key="1">
    <source>
        <dbReference type="SAM" id="SignalP"/>
    </source>
</evidence>
<dbReference type="PaxDb" id="3055-EDP06036"/>
<dbReference type="RefSeq" id="XP_042925925.1">
    <property type="nucleotide sequence ID" value="XM_043060796.1"/>
</dbReference>
<proteinExistence type="predicted"/>
<dbReference type="AlphaFoldDB" id="A0A2K3DWS0"/>
<dbReference type="EMBL" id="CM008964">
    <property type="protein sequence ID" value="PNW84974.1"/>
    <property type="molecule type" value="Genomic_DNA"/>
</dbReference>
<feature type="chain" id="PRO_5014401104" description="Alkaline phosphatase" evidence="1">
    <location>
        <begin position="19"/>
        <end position="370"/>
    </location>
</feature>
<sequence length="370" mass="39578">MDRLAVIFLLLAVGAVHASSRKLLGGPALKPWLSQHEHVLFMSIDGMHNEDLTWWISNNPNGNFAKLAAMGVTYTNALVDGFTDSIPASISLVTGAGDLTNGLTYSGCYDRSLYAPGTCVDGKLPKTAAKGVVVHWSEALDLDSTRIDAGGGLNEALLPEDSHCKKVYPWMYPRVNNIFEVATGEGLVTAWSDKEYGTYQLYRGKNGDAVTDLYTPEDKAKDPFPPYSIDNPGQANITKEIVRIMLYDQLHVGAVLNWIKGLTHDGSAALSAVPAIFGSSFQSLNVAQKYNSAINPALTGGYLADARSFGPAMTAAMQMLDDTLGKFVAAIKVRSQGRGVTVFDEEELGREGDFAAEGCDGGCGVDGVLN</sequence>
<dbReference type="Pfam" id="PF01663">
    <property type="entry name" value="Phosphodiest"/>
    <property type="match status" value="1"/>
</dbReference>
<evidence type="ECO:0008006" key="4">
    <source>
        <dbReference type="Google" id="ProtNLM"/>
    </source>
</evidence>
<dbReference type="InterPro" id="IPR002591">
    <property type="entry name" value="Phosphodiest/P_Trfase"/>
</dbReference>
<dbReference type="InterPro" id="IPR017850">
    <property type="entry name" value="Alkaline_phosphatase_core_sf"/>
</dbReference>
<reference evidence="2 3" key="1">
    <citation type="journal article" date="2007" name="Science">
        <title>The Chlamydomonas genome reveals the evolution of key animal and plant functions.</title>
        <authorList>
            <person name="Merchant S.S."/>
            <person name="Prochnik S.E."/>
            <person name="Vallon O."/>
            <person name="Harris E.H."/>
            <person name="Karpowicz S.J."/>
            <person name="Witman G.B."/>
            <person name="Terry A."/>
            <person name="Salamov A."/>
            <person name="Fritz-Laylin L.K."/>
            <person name="Marechal-Drouard L."/>
            <person name="Marshall W.F."/>
            <person name="Qu L.H."/>
            <person name="Nelson D.R."/>
            <person name="Sanderfoot A.A."/>
            <person name="Spalding M.H."/>
            <person name="Kapitonov V.V."/>
            <person name="Ren Q."/>
            <person name="Ferris P."/>
            <person name="Lindquist E."/>
            <person name="Shapiro H."/>
            <person name="Lucas S.M."/>
            <person name="Grimwood J."/>
            <person name="Schmutz J."/>
            <person name="Cardol P."/>
            <person name="Cerutti H."/>
            <person name="Chanfreau G."/>
            <person name="Chen C.L."/>
            <person name="Cognat V."/>
            <person name="Croft M.T."/>
            <person name="Dent R."/>
            <person name="Dutcher S."/>
            <person name="Fernandez E."/>
            <person name="Fukuzawa H."/>
            <person name="Gonzalez-Ballester D."/>
            <person name="Gonzalez-Halphen D."/>
            <person name="Hallmann A."/>
            <person name="Hanikenne M."/>
            <person name="Hippler M."/>
            <person name="Inwood W."/>
            <person name="Jabbari K."/>
            <person name="Kalanon M."/>
            <person name="Kuras R."/>
            <person name="Lefebvre P.A."/>
            <person name="Lemaire S.D."/>
            <person name="Lobanov A.V."/>
            <person name="Lohr M."/>
            <person name="Manuell A."/>
            <person name="Meier I."/>
            <person name="Mets L."/>
            <person name="Mittag M."/>
            <person name="Mittelmeier T."/>
            <person name="Moroney J.V."/>
            <person name="Moseley J."/>
            <person name="Napoli C."/>
            <person name="Nedelcu A.M."/>
            <person name="Niyogi K."/>
            <person name="Novoselov S.V."/>
            <person name="Paulsen I.T."/>
            <person name="Pazour G."/>
            <person name="Purton S."/>
            <person name="Ral J.P."/>
            <person name="Riano-Pachon D.M."/>
            <person name="Riekhof W."/>
            <person name="Rymarquis L."/>
            <person name="Schroda M."/>
            <person name="Stern D."/>
            <person name="Umen J."/>
            <person name="Willows R."/>
            <person name="Wilson N."/>
            <person name="Zimmer S.L."/>
            <person name="Allmer J."/>
            <person name="Balk J."/>
            <person name="Bisova K."/>
            <person name="Chen C.J."/>
            <person name="Elias M."/>
            <person name="Gendler K."/>
            <person name="Hauser C."/>
            <person name="Lamb M.R."/>
            <person name="Ledford H."/>
            <person name="Long J.C."/>
            <person name="Minagawa J."/>
            <person name="Page M.D."/>
            <person name="Pan J."/>
            <person name="Pootakham W."/>
            <person name="Roje S."/>
            <person name="Rose A."/>
            <person name="Stahlberg E."/>
            <person name="Terauchi A.M."/>
            <person name="Yang P."/>
            <person name="Ball S."/>
            <person name="Bowler C."/>
            <person name="Dieckmann C.L."/>
            <person name="Gladyshev V.N."/>
            <person name="Green P."/>
            <person name="Jorgensen R."/>
            <person name="Mayfield S."/>
            <person name="Mueller-Roeber B."/>
            <person name="Rajamani S."/>
            <person name="Sayre R.T."/>
            <person name="Brokstein P."/>
            <person name="Dubchak I."/>
            <person name="Goodstein D."/>
            <person name="Hornick L."/>
            <person name="Huang Y.W."/>
            <person name="Jhaveri J."/>
            <person name="Luo Y."/>
            <person name="Martinez D."/>
            <person name="Ngau W.C."/>
            <person name="Otillar B."/>
            <person name="Poliakov A."/>
            <person name="Porter A."/>
            <person name="Szajkowski L."/>
            <person name="Werner G."/>
            <person name="Zhou K."/>
            <person name="Grigoriev I.V."/>
            <person name="Rokhsar D.S."/>
            <person name="Grossman A.R."/>
        </authorList>
    </citation>
    <scope>NUCLEOTIDE SEQUENCE [LARGE SCALE GENOMIC DNA]</scope>
    <source>
        <strain evidence="3">CC-503</strain>
    </source>
</reference>
<dbReference type="STRING" id="3055.A0A2K3DWS0"/>
<dbReference type="KEGG" id="cre:CHLRE_03g166400v5"/>
<feature type="signal peptide" evidence="1">
    <location>
        <begin position="1"/>
        <end position="18"/>
    </location>
</feature>
<dbReference type="Proteomes" id="UP000006906">
    <property type="component" value="Chromosome 3"/>
</dbReference>
<dbReference type="GeneID" id="5729021"/>
<evidence type="ECO:0000313" key="2">
    <source>
        <dbReference type="EMBL" id="PNW84974.1"/>
    </source>
</evidence>
<dbReference type="SUPFAM" id="SSF53649">
    <property type="entry name" value="Alkaline phosphatase-like"/>
    <property type="match status" value="1"/>
</dbReference>
<keyword evidence="3" id="KW-1185">Reference proteome</keyword>
<gene>
    <name evidence="2" type="ORF">CHLRE_03g166400v5</name>
</gene>
<dbReference type="InParanoid" id="A0A2K3DWS0"/>
<dbReference type="Gene3D" id="3.40.720.10">
    <property type="entry name" value="Alkaline Phosphatase, subunit A"/>
    <property type="match status" value="1"/>
</dbReference>
<organism evidence="2 3">
    <name type="scientific">Chlamydomonas reinhardtii</name>
    <name type="common">Chlamydomonas smithii</name>
    <dbReference type="NCBI Taxonomy" id="3055"/>
    <lineage>
        <taxon>Eukaryota</taxon>
        <taxon>Viridiplantae</taxon>
        <taxon>Chlorophyta</taxon>
        <taxon>core chlorophytes</taxon>
        <taxon>Chlorophyceae</taxon>
        <taxon>CS clade</taxon>
        <taxon>Chlamydomonadales</taxon>
        <taxon>Chlamydomonadaceae</taxon>
        <taxon>Chlamydomonas</taxon>
    </lineage>
</organism>
<keyword evidence="1" id="KW-0732">Signal</keyword>